<organism evidence="9 10">
    <name type="scientific">Occallatibacter riparius</name>
    <dbReference type="NCBI Taxonomy" id="1002689"/>
    <lineage>
        <taxon>Bacteria</taxon>
        <taxon>Pseudomonadati</taxon>
        <taxon>Acidobacteriota</taxon>
        <taxon>Terriglobia</taxon>
        <taxon>Terriglobales</taxon>
        <taxon>Acidobacteriaceae</taxon>
        <taxon>Occallatibacter</taxon>
    </lineage>
</organism>
<dbReference type="AlphaFoldDB" id="A0A9J7BR92"/>
<comment type="subcellular location">
    <subcellularLocation>
        <location evidence="1">Membrane</location>
    </subcellularLocation>
</comment>
<dbReference type="PANTHER" id="PTHR30566">
    <property type="entry name" value="YNAI-RELATED MECHANOSENSITIVE ION CHANNEL"/>
    <property type="match status" value="1"/>
</dbReference>
<name>A0A9J7BR92_9BACT</name>
<feature type="domain" description="Mechanosensitive ion channel MscS" evidence="8">
    <location>
        <begin position="429"/>
        <end position="469"/>
    </location>
</feature>
<keyword evidence="2 7" id="KW-0812">Transmembrane</keyword>
<dbReference type="PANTHER" id="PTHR30566:SF5">
    <property type="entry name" value="MECHANOSENSITIVE ION CHANNEL PROTEIN 1, MITOCHONDRIAL-RELATED"/>
    <property type="match status" value="1"/>
</dbReference>
<dbReference type="GO" id="GO:0016020">
    <property type="term" value="C:membrane"/>
    <property type="evidence" value="ECO:0007669"/>
    <property type="project" value="UniProtKB-SubCell"/>
</dbReference>
<keyword evidence="4 7" id="KW-0472">Membrane</keyword>
<accession>A0A9J7BR92</accession>
<evidence type="ECO:0000259" key="8">
    <source>
        <dbReference type="Pfam" id="PF00924"/>
    </source>
</evidence>
<dbReference type="SUPFAM" id="SSF50182">
    <property type="entry name" value="Sm-like ribonucleoproteins"/>
    <property type="match status" value="1"/>
</dbReference>
<dbReference type="InterPro" id="IPR010920">
    <property type="entry name" value="LSM_dom_sf"/>
</dbReference>
<keyword evidence="5" id="KW-0175">Coiled coil</keyword>
<evidence type="ECO:0000256" key="6">
    <source>
        <dbReference type="SAM" id="MobiDB-lite"/>
    </source>
</evidence>
<feature type="transmembrane region" description="Helical" evidence="7">
    <location>
        <begin position="386"/>
        <end position="404"/>
    </location>
</feature>
<feature type="region of interest" description="Disordered" evidence="6">
    <location>
        <begin position="193"/>
        <end position="216"/>
    </location>
</feature>
<dbReference type="Pfam" id="PF00924">
    <property type="entry name" value="MS_channel_2nd"/>
    <property type="match status" value="1"/>
</dbReference>
<evidence type="ECO:0000256" key="2">
    <source>
        <dbReference type="ARBA" id="ARBA00022692"/>
    </source>
</evidence>
<evidence type="ECO:0000256" key="1">
    <source>
        <dbReference type="ARBA" id="ARBA00004370"/>
    </source>
</evidence>
<dbReference type="Gene3D" id="2.30.30.60">
    <property type="match status" value="1"/>
</dbReference>
<proteinExistence type="predicted"/>
<dbReference type="KEGG" id="orp:MOP44_03930"/>
<evidence type="ECO:0000256" key="3">
    <source>
        <dbReference type="ARBA" id="ARBA00022989"/>
    </source>
</evidence>
<evidence type="ECO:0000313" key="10">
    <source>
        <dbReference type="Proteomes" id="UP001059380"/>
    </source>
</evidence>
<feature type="transmembrane region" description="Helical" evidence="7">
    <location>
        <begin position="410"/>
        <end position="438"/>
    </location>
</feature>
<reference evidence="9" key="1">
    <citation type="submission" date="2021-04" db="EMBL/GenBank/DDBJ databases">
        <title>Phylogenetic analysis of Acidobacteriaceae.</title>
        <authorList>
            <person name="Qiu L."/>
            <person name="Zhang Q."/>
        </authorList>
    </citation>
    <scope>NUCLEOTIDE SEQUENCE</scope>
    <source>
        <strain evidence="9">DSM 25168</strain>
    </source>
</reference>
<sequence>MSNLSPDRSAQKEKNSHFLSRTQVVILGVIGLLLAICVSSAWFTQDSVGKLPSSAGSTKGRGATPKAIVDVSSWQTAEALAQLAYSAEEKDYAEQAERLADHSVDQAFAAAIRVATLSAQNRQLTGDAKAVADRIDQLQLQVAQDQSAVKQLAAARAGTKSGAEDADDTDLQVAKAQLQLDSDELSDAQEDLARATGDERPQIQSELSAHEAQMKSYDNQTQAPGQLAALSVGQYGTLARRVGAWNRQRTRAQLLDQAGKQAESNVRALSAMHNALETKAGAAGNGTAPAQDQASRLARLQSRSIERQLLSIYDDRIQTEQQLANVYKKWGAHLQVQHRIVLHLIFKSLAWVLAMGACMVIAIAVLRRAMEHPLLDVRQRHTLRSILELCIQIIGAVCILLVIFGPPRQLGAMLGLGTAALTVALQDFILAFFGWFILIGKKGMRVGDIVEIDGVGGEVLEIGLMSTTLLETGTLAEQGYPTGRRVTFMNSFAVKHKYFNFSSTSQWMWDQFDVALPSTEKTHLRAEQILGVLTEATAGDVQLAEREWRGARVPGLTDTRALPSVNLRPSGNEFKLQVHYITRASDRFETRNRLYQRVIDLLQMPLDSTTGAQSGSARRS</sequence>
<evidence type="ECO:0000256" key="4">
    <source>
        <dbReference type="ARBA" id="ARBA00023136"/>
    </source>
</evidence>
<dbReference type="EMBL" id="CP093313">
    <property type="protein sequence ID" value="UWZ85097.1"/>
    <property type="molecule type" value="Genomic_DNA"/>
</dbReference>
<feature type="coiled-coil region" evidence="5">
    <location>
        <begin position="121"/>
        <end position="191"/>
    </location>
</feature>
<feature type="transmembrane region" description="Helical" evidence="7">
    <location>
        <begin position="344"/>
        <end position="366"/>
    </location>
</feature>
<dbReference type="InterPro" id="IPR023408">
    <property type="entry name" value="MscS_beta-dom_sf"/>
</dbReference>
<dbReference type="InterPro" id="IPR006685">
    <property type="entry name" value="MscS_channel_2nd"/>
</dbReference>
<feature type="transmembrane region" description="Helical" evidence="7">
    <location>
        <begin position="24"/>
        <end position="43"/>
    </location>
</feature>
<dbReference type="Proteomes" id="UP001059380">
    <property type="component" value="Chromosome"/>
</dbReference>
<gene>
    <name evidence="9" type="ORF">MOP44_03930</name>
</gene>
<evidence type="ECO:0000256" key="5">
    <source>
        <dbReference type="SAM" id="Coils"/>
    </source>
</evidence>
<dbReference type="RefSeq" id="WP_260794611.1">
    <property type="nucleotide sequence ID" value="NZ_CP093313.1"/>
</dbReference>
<evidence type="ECO:0000256" key="7">
    <source>
        <dbReference type="SAM" id="Phobius"/>
    </source>
</evidence>
<dbReference type="GO" id="GO:0008381">
    <property type="term" value="F:mechanosensitive monoatomic ion channel activity"/>
    <property type="evidence" value="ECO:0007669"/>
    <property type="project" value="UniProtKB-ARBA"/>
</dbReference>
<protein>
    <submittedName>
        <fullName evidence="9">Mechanosensitive ion channel</fullName>
    </submittedName>
</protein>
<evidence type="ECO:0000313" key="9">
    <source>
        <dbReference type="EMBL" id="UWZ85097.1"/>
    </source>
</evidence>
<keyword evidence="10" id="KW-1185">Reference proteome</keyword>
<keyword evidence="3 7" id="KW-1133">Transmembrane helix</keyword>